<dbReference type="SUPFAM" id="SSF46785">
    <property type="entry name" value="Winged helix' DNA-binding domain"/>
    <property type="match status" value="1"/>
</dbReference>
<dbReference type="AlphaFoldDB" id="A0A2C5YLP4"/>
<evidence type="ECO:0000256" key="3">
    <source>
        <dbReference type="ARBA" id="ARBA00022691"/>
    </source>
</evidence>
<dbReference type="Pfam" id="PF08100">
    <property type="entry name" value="Dimerisation"/>
    <property type="match status" value="1"/>
</dbReference>
<evidence type="ECO:0000313" key="7">
    <source>
        <dbReference type="EMBL" id="PHH70435.1"/>
    </source>
</evidence>
<dbReference type="InterPro" id="IPR012967">
    <property type="entry name" value="COMT_dimerisation"/>
</dbReference>
<dbReference type="Gene3D" id="3.40.50.150">
    <property type="entry name" value="Vaccinia Virus protein VP39"/>
    <property type="match status" value="1"/>
</dbReference>
<evidence type="ECO:0000256" key="2">
    <source>
        <dbReference type="ARBA" id="ARBA00022679"/>
    </source>
</evidence>
<dbReference type="InterPro" id="IPR036390">
    <property type="entry name" value="WH_DNA-bd_sf"/>
</dbReference>
<dbReference type="InterPro" id="IPR036388">
    <property type="entry name" value="WH-like_DNA-bd_sf"/>
</dbReference>
<name>A0A2C5YLP4_9HYPO</name>
<gene>
    <name evidence="7" type="ORF">CDD82_7107</name>
</gene>
<evidence type="ECO:0000256" key="1">
    <source>
        <dbReference type="ARBA" id="ARBA00022603"/>
    </source>
</evidence>
<keyword evidence="8" id="KW-1185">Reference proteome</keyword>
<reference evidence="7 8" key="1">
    <citation type="submission" date="2017-06" db="EMBL/GenBank/DDBJ databases">
        <title>Ant-infecting Ophiocordyceps genomes reveal a high diversity of potential behavioral manipulation genes and a possible major role for enterotoxins.</title>
        <authorList>
            <person name="De Bekker C."/>
            <person name="Evans H.C."/>
            <person name="Brachmann A."/>
            <person name="Hughes D.P."/>
        </authorList>
    </citation>
    <scope>NUCLEOTIDE SEQUENCE [LARGE SCALE GENOMIC DNA]</scope>
    <source>
        <strain evidence="7 8">1348a</strain>
    </source>
</reference>
<dbReference type="Pfam" id="PF00891">
    <property type="entry name" value="Methyltransf_2"/>
    <property type="match status" value="1"/>
</dbReference>
<evidence type="ECO:0000259" key="5">
    <source>
        <dbReference type="Pfam" id="PF00891"/>
    </source>
</evidence>
<proteinExistence type="predicted"/>
<dbReference type="OrthoDB" id="2410195at2759"/>
<evidence type="ECO:0000259" key="6">
    <source>
        <dbReference type="Pfam" id="PF08100"/>
    </source>
</evidence>
<keyword evidence="2" id="KW-0808">Transferase</keyword>
<dbReference type="GO" id="GO:0008171">
    <property type="term" value="F:O-methyltransferase activity"/>
    <property type="evidence" value="ECO:0007669"/>
    <property type="project" value="InterPro"/>
</dbReference>
<feature type="active site" description="Proton acceptor" evidence="4">
    <location>
        <position position="285"/>
    </location>
</feature>
<dbReference type="PIRSF" id="PIRSF005739">
    <property type="entry name" value="O-mtase"/>
    <property type="match status" value="1"/>
</dbReference>
<dbReference type="Proteomes" id="UP000224854">
    <property type="component" value="Unassembled WGS sequence"/>
</dbReference>
<dbReference type="EMBL" id="NJEU01000798">
    <property type="protein sequence ID" value="PHH70435.1"/>
    <property type="molecule type" value="Genomic_DNA"/>
</dbReference>
<dbReference type="InterPro" id="IPR016461">
    <property type="entry name" value="COMT-like"/>
</dbReference>
<dbReference type="InterPro" id="IPR029063">
    <property type="entry name" value="SAM-dependent_MTases_sf"/>
</dbReference>
<dbReference type="PROSITE" id="PS51683">
    <property type="entry name" value="SAM_OMT_II"/>
    <property type="match status" value="1"/>
</dbReference>
<dbReference type="InterPro" id="IPR001077">
    <property type="entry name" value="COMT_C"/>
</dbReference>
<feature type="domain" description="O-methyltransferase dimerisation" evidence="6">
    <location>
        <begin position="60"/>
        <end position="109"/>
    </location>
</feature>
<comment type="caution">
    <text evidence="7">The sequence shown here is derived from an EMBL/GenBank/DDBJ whole genome shotgun (WGS) entry which is preliminary data.</text>
</comment>
<dbReference type="PANTHER" id="PTHR43712">
    <property type="entry name" value="PUTATIVE (AFU_ORTHOLOGUE AFUA_4G14580)-RELATED"/>
    <property type="match status" value="1"/>
</dbReference>
<protein>
    <submittedName>
        <fullName evidence="7">Uncharacterized protein</fullName>
    </submittedName>
</protein>
<feature type="domain" description="O-methyltransferase C-terminal" evidence="5">
    <location>
        <begin position="154"/>
        <end position="355"/>
    </location>
</feature>
<dbReference type="GO" id="GO:0046983">
    <property type="term" value="F:protein dimerization activity"/>
    <property type="evidence" value="ECO:0007669"/>
    <property type="project" value="InterPro"/>
</dbReference>
<dbReference type="Gene3D" id="1.10.10.10">
    <property type="entry name" value="Winged helix-like DNA-binding domain superfamily/Winged helix DNA-binding domain"/>
    <property type="match status" value="1"/>
</dbReference>
<evidence type="ECO:0000313" key="8">
    <source>
        <dbReference type="Proteomes" id="UP000224854"/>
    </source>
</evidence>
<keyword evidence="1" id="KW-0489">Methyltransferase</keyword>
<evidence type="ECO:0000256" key="4">
    <source>
        <dbReference type="PIRSR" id="PIRSR005739-1"/>
    </source>
</evidence>
<dbReference type="SUPFAM" id="SSF53335">
    <property type="entry name" value="S-adenosyl-L-methionine-dependent methyltransferases"/>
    <property type="match status" value="1"/>
</dbReference>
<accession>A0A2C5YLP4</accession>
<organism evidence="7 8">
    <name type="scientific">Ophiocordyceps australis</name>
    <dbReference type="NCBI Taxonomy" id="1399860"/>
    <lineage>
        <taxon>Eukaryota</taxon>
        <taxon>Fungi</taxon>
        <taxon>Dikarya</taxon>
        <taxon>Ascomycota</taxon>
        <taxon>Pezizomycotina</taxon>
        <taxon>Sordariomycetes</taxon>
        <taxon>Hypocreomycetidae</taxon>
        <taxon>Hypocreales</taxon>
        <taxon>Ophiocordycipitaceae</taxon>
        <taxon>Ophiocordyceps</taxon>
    </lineage>
</organism>
<dbReference type="PANTHER" id="PTHR43712:SF4">
    <property type="entry name" value="O-METHYLTRANSFERASE DOMAIN-CONTAINING PROTEIN"/>
    <property type="match status" value="1"/>
</dbReference>
<keyword evidence="3" id="KW-0949">S-adenosyl-L-methionine</keyword>
<dbReference type="GO" id="GO:0032259">
    <property type="term" value="P:methylation"/>
    <property type="evidence" value="ECO:0007669"/>
    <property type="project" value="UniProtKB-KW"/>
</dbReference>
<sequence>MADLVAAQEQLPQKTLDESTRHKLMASLHESAEELETPYDTMLRFLNAGRQVALIKLGGDMQIFTSLAESKTPLSSAQLAKPTGADPRLVARILRYLAANRLVAQVSRDHFVARRATHAFADPRIEGSMRFFHAVSTPAFHVMPDHLKEVGYRNESQTCAFQKALDTELGMFPWLKQSPDLLKDFQSLMGVPKEGNCLDVITLDSSVSSQHSGPVLVDVGGNTGQQAGRFLAKHPELAGRIVVQDRQEAIKNASDVKGCQFMAHDFFTPQPIKGAKYYYLRAILHNWDDEKASQILANIVPAMAADSLVLIDETVIADQGAPVWQAGLDLQMFTLFGTAERTTTQWDAILDRAGLRPVAVKGYAPIMGSSVIFAAPK</sequence>